<keyword evidence="2" id="KW-1185">Reference proteome</keyword>
<reference evidence="1 2" key="1">
    <citation type="submission" date="2019-09" db="EMBL/GenBank/DDBJ databases">
        <title>Genomes of family Cryomorphaceae.</title>
        <authorList>
            <person name="Bowman J.P."/>
        </authorList>
    </citation>
    <scope>NUCLEOTIDE SEQUENCE [LARGE SCALE GENOMIC DNA]</scope>
    <source>
        <strain evidence="1 2">LMG 25704</strain>
    </source>
</reference>
<dbReference type="AlphaFoldDB" id="A0A6N6RGS7"/>
<dbReference type="OrthoDB" id="658381at2"/>
<dbReference type="EMBL" id="WBVO01000009">
    <property type="protein sequence ID" value="KAB2808039.1"/>
    <property type="molecule type" value="Genomic_DNA"/>
</dbReference>
<dbReference type="Proteomes" id="UP000468650">
    <property type="component" value="Unassembled WGS sequence"/>
</dbReference>
<proteinExistence type="predicted"/>
<evidence type="ECO:0000313" key="1">
    <source>
        <dbReference type="EMBL" id="KAB2808039.1"/>
    </source>
</evidence>
<dbReference type="RefSeq" id="WP_151667853.1">
    <property type="nucleotide sequence ID" value="NZ_WBVO01000009.1"/>
</dbReference>
<sequence>MRYLDLLHACWGMFYAVVIRGPRRTRRILAELDDLLAKHDQSLSTDHRKRIRNYIIGISVTSEWFNQLHGRKLTREEENYALWLGAFTPLADDTMDSTGRSFESVVEDTSGSTAESICIRYLYENLQVLIAKSPTFAREFKVAHEAQNESLKQLEDAELSVDEIRAISFKKGGHYTTLYRSIILEEPVAGEFEAIHPLGCHMQLLNDTVDLYKDSHEGVKTLMTSTCDIYFMEREFETLEEEFFRRLQVVDYPVKRRNRFYLSAQLIMTRSRIAVDFYKDVQGQKDRIDVGEFDRKSLIVDMELPLNLLKNFILVARKTQNLR</sequence>
<comment type="caution">
    <text evidence="1">The sequence shown here is derived from an EMBL/GenBank/DDBJ whole genome shotgun (WGS) entry which is preliminary data.</text>
</comment>
<gene>
    <name evidence="1" type="ORF">F8C67_10735</name>
</gene>
<organism evidence="1 2">
    <name type="scientific">Phaeocystidibacter luteus</name>
    <dbReference type="NCBI Taxonomy" id="911197"/>
    <lineage>
        <taxon>Bacteria</taxon>
        <taxon>Pseudomonadati</taxon>
        <taxon>Bacteroidota</taxon>
        <taxon>Flavobacteriia</taxon>
        <taxon>Flavobacteriales</taxon>
        <taxon>Phaeocystidibacteraceae</taxon>
        <taxon>Phaeocystidibacter</taxon>
    </lineage>
</organism>
<evidence type="ECO:0000313" key="2">
    <source>
        <dbReference type="Proteomes" id="UP000468650"/>
    </source>
</evidence>
<dbReference type="CDD" id="cd00385">
    <property type="entry name" value="Isoprenoid_Biosyn_C1"/>
    <property type="match status" value="1"/>
</dbReference>
<protein>
    <submittedName>
        <fullName evidence="1">Class 1 isoprenoid biosynthesis enzyme</fullName>
    </submittedName>
</protein>
<name>A0A6N6RGS7_9FLAO</name>
<accession>A0A6N6RGS7</accession>